<dbReference type="EMBL" id="RCDA01000001">
    <property type="protein sequence ID" value="RLK50850.1"/>
    <property type="molecule type" value="Genomic_DNA"/>
</dbReference>
<keyword evidence="10 18" id="KW-0269">Exonuclease</keyword>
<evidence type="ECO:0000256" key="7">
    <source>
        <dbReference type="ARBA" id="ARBA00022722"/>
    </source>
</evidence>
<name>A0A498CC91_9GAMM</name>
<keyword evidence="11 17" id="KW-0460">Magnesium</keyword>
<dbReference type="GO" id="GO:0003677">
    <property type="term" value="F:DNA binding"/>
    <property type="evidence" value="ECO:0007669"/>
    <property type="project" value="InterPro"/>
</dbReference>
<evidence type="ECO:0000256" key="6">
    <source>
        <dbReference type="ARBA" id="ARBA00022705"/>
    </source>
</evidence>
<dbReference type="Proteomes" id="UP000275461">
    <property type="component" value="Unassembled WGS sequence"/>
</dbReference>
<evidence type="ECO:0000256" key="13">
    <source>
        <dbReference type="ARBA" id="ARBA00023211"/>
    </source>
</evidence>
<evidence type="ECO:0000256" key="11">
    <source>
        <dbReference type="ARBA" id="ARBA00022842"/>
    </source>
</evidence>
<dbReference type="GO" id="GO:0045004">
    <property type="term" value="P:DNA replication proofreading"/>
    <property type="evidence" value="ECO:0007669"/>
    <property type="project" value="TreeGrafter"/>
</dbReference>
<gene>
    <name evidence="18" type="primary">dnaQ</name>
    <name evidence="20" type="ORF">DFR31_0759</name>
</gene>
<evidence type="ECO:0000256" key="16">
    <source>
        <dbReference type="PIRSR" id="PIRSR606309-2"/>
    </source>
</evidence>
<feature type="binding site" evidence="17">
    <location>
        <position position="9"/>
    </location>
    <ligand>
        <name>a divalent metal cation</name>
        <dbReference type="ChEBI" id="CHEBI:60240"/>
        <label>1</label>
        <note>catalytic</note>
    </ligand>
</feature>
<evidence type="ECO:0000256" key="18">
    <source>
        <dbReference type="RuleBase" id="RU364087"/>
    </source>
</evidence>
<accession>A0A498CC91</accession>
<dbReference type="InterPro" id="IPR006054">
    <property type="entry name" value="DnaQ"/>
</dbReference>
<protein>
    <recommendedName>
        <fullName evidence="3 18">DNA polymerase III subunit epsilon</fullName>
        <ecNumber evidence="2 18">2.7.7.7</ecNumber>
    </recommendedName>
</protein>
<dbReference type="GO" id="GO:0005829">
    <property type="term" value="C:cytosol"/>
    <property type="evidence" value="ECO:0007669"/>
    <property type="project" value="TreeGrafter"/>
</dbReference>
<dbReference type="InterPro" id="IPR006309">
    <property type="entry name" value="DnaQ_proteo"/>
</dbReference>
<evidence type="ECO:0000256" key="10">
    <source>
        <dbReference type="ARBA" id="ARBA00022839"/>
    </source>
</evidence>
<dbReference type="AlphaFoldDB" id="A0A498CC91"/>
<dbReference type="GO" id="GO:0008408">
    <property type="term" value="F:3'-5' exonuclease activity"/>
    <property type="evidence" value="ECO:0007669"/>
    <property type="project" value="TreeGrafter"/>
</dbReference>
<evidence type="ECO:0000313" key="21">
    <source>
        <dbReference type="Proteomes" id="UP000275461"/>
    </source>
</evidence>
<evidence type="ECO:0000256" key="9">
    <source>
        <dbReference type="ARBA" id="ARBA00022801"/>
    </source>
</evidence>
<keyword evidence="12 18" id="KW-0239">DNA-directed DNA polymerase</keyword>
<dbReference type="SMART" id="SM00479">
    <property type="entry name" value="EXOIII"/>
    <property type="match status" value="1"/>
</dbReference>
<keyword evidence="8 17" id="KW-0479">Metal-binding</keyword>
<dbReference type="InterPro" id="IPR013520">
    <property type="entry name" value="Ribonucl_H"/>
</dbReference>
<evidence type="ECO:0000256" key="4">
    <source>
        <dbReference type="ARBA" id="ARBA00022679"/>
    </source>
</evidence>
<keyword evidence="4 18" id="KW-0808">Transferase</keyword>
<evidence type="ECO:0000256" key="14">
    <source>
        <dbReference type="ARBA" id="ARBA00049244"/>
    </source>
</evidence>
<sequence length="243" mass="27270">MRQIVLDTETTGLEWSQGDRVIEIGCVELIDRRPTGNNFHEYLNPDREVPQEAVQVHGITNEFLVDKPRFHEVAERFVEYIRGSELVIHNAAFDVGFLDYELSRLGKGWGRVDDFASVLDTLLVARERHPGQRNSLDALCKRYDVDNTQRELHGALLDARILADVYLAMTGGQKALFALDDDEGQANDQGTERGIRRLSADRPVLAVVRPGERELQAHEALLDRIDKASGAARWRQQGGAGDA</sequence>
<evidence type="ECO:0000256" key="8">
    <source>
        <dbReference type="ARBA" id="ARBA00022723"/>
    </source>
</evidence>
<feature type="domain" description="Exonuclease" evidence="19">
    <location>
        <begin position="2"/>
        <end position="175"/>
    </location>
</feature>
<dbReference type="EC" id="2.7.7.7" evidence="2 18"/>
<feature type="binding site" evidence="17">
    <location>
        <position position="158"/>
    </location>
    <ligand>
        <name>a divalent metal cation</name>
        <dbReference type="ChEBI" id="CHEBI:60240"/>
        <label>1</label>
        <note>catalytic</note>
    </ligand>
</feature>
<dbReference type="InterPro" id="IPR012337">
    <property type="entry name" value="RNaseH-like_sf"/>
</dbReference>
<comment type="subunit">
    <text evidence="18">DNA polymerase III contains a core (composed of alpha, epsilon and theta chains) that associates with a tau subunit. This core dimerizes to form the POLIII' complex. PolIII' associates with the gamma complex (composed of gamma, delta, delta', psi and chi chains) and with the beta chain to form the complete DNA polymerase III complex.</text>
</comment>
<keyword evidence="6 18" id="KW-0235">DNA replication</keyword>
<feature type="binding site" evidence="16">
    <location>
        <position position="9"/>
    </location>
    <ligand>
        <name>substrate</name>
    </ligand>
</feature>
<dbReference type="SUPFAM" id="SSF53098">
    <property type="entry name" value="Ribonuclease H-like"/>
    <property type="match status" value="1"/>
</dbReference>
<comment type="caution">
    <text evidence="20">The sequence shown here is derived from an EMBL/GenBank/DDBJ whole genome shotgun (WGS) entry which is preliminary data.</text>
</comment>
<comment type="function">
    <text evidence="18">DNA polymerase III is a complex, multichain enzyme responsible for most of the replicative synthesis in bacteria. The epsilon subunit contain the editing function and is a proofreading 3'-5' exonuclease.</text>
</comment>
<evidence type="ECO:0000256" key="17">
    <source>
        <dbReference type="PIRSR" id="PIRSR606309-3"/>
    </source>
</evidence>
<comment type="cofactor">
    <cofactor evidence="1 18">
        <name>Mn(2+)</name>
        <dbReference type="ChEBI" id="CHEBI:29035"/>
    </cofactor>
</comment>
<keyword evidence="5 18" id="KW-0548">Nucleotidyltransferase</keyword>
<keyword evidence="7 18" id="KW-0540">Nuclease</keyword>
<dbReference type="FunFam" id="3.30.420.10:FF:000012">
    <property type="entry name" value="DNA polymerase III subunit epsilon"/>
    <property type="match status" value="1"/>
</dbReference>
<proteinExistence type="predicted"/>
<evidence type="ECO:0000256" key="12">
    <source>
        <dbReference type="ARBA" id="ARBA00022932"/>
    </source>
</evidence>
<dbReference type="GO" id="GO:0003887">
    <property type="term" value="F:DNA-directed DNA polymerase activity"/>
    <property type="evidence" value="ECO:0007669"/>
    <property type="project" value="UniProtKB-KW"/>
</dbReference>
<evidence type="ECO:0000259" key="19">
    <source>
        <dbReference type="SMART" id="SM00479"/>
    </source>
</evidence>
<dbReference type="NCBIfam" id="TIGR01406">
    <property type="entry name" value="dnaQ_proteo"/>
    <property type="match status" value="1"/>
</dbReference>
<feature type="binding site" evidence="16">
    <location>
        <position position="158"/>
    </location>
    <ligand>
        <name>substrate</name>
    </ligand>
</feature>
<evidence type="ECO:0000256" key="1">
    <source>
        <dbReference type="ARBA" id="ARBA00001936"/>
    </source>
</evidence>
<organism evidence="20 21">
    <name type="scientific">Alkalispirillum mobile</name>
    <dbReference type="NCBI Taxonomy" id="85925"/>
    <lineage>
        <taxon>Bacteria</taxon>
        <taxon>Pseudomonadati</taxon>
        <taxon>Pseudomonadota</taxon>
        <taxon>Gammaproteobacteria</taxon>
        <taxon>Chromatiales</taxon>
        <taxon>Ectothiorhodospiraceae</taxon>
        <taxon>Alkalispirillum</taxon>
    </lineage>
</organism>
<dbReference type="Pfam" id="PF00929">
    <property type="entry name" value="RNase_T"/>
    <property type="match status" value="1"/>
</dbReference>
<dbReference type="PANTHER" id="PTHR30231">
    <property type="entry name" value="DNA POLYMERASE III SUBUNIT EPSILON"/>
    <property type="match status" value="1"/>
</dbReference>
<keyword evidence="9 18" id="KW-0378">Hydrolase</keyword>
<comment type="cofactor">
    <cofactor evidence="17">
        <name>Mg(2+)</name>
        <dbReference type="ChEBI" id="CHEBI:18420"/>
    </cofactor>
    <cofactor evidence="17">
        <name>Mn(2+)</name>
        <dbReference type="ChEBI" id="CHEBI:29035"/>
    </cofactor>
    <text evidence="17">Binds 2 divalent metal cations. Magnesium or manganese.</text>
</comment>
<dbReference type="GO" id="GO:0046872">
    <property type="term" value="F:metal ion binding"/>
    <property type="evidence" value="ECO:0007669"/>
    <property type="project" value="UniProtKB-KW"/>
</dbReference>
<feature type="binding site" evidence="16">
    <location>
        <position position="57"/>
    </location>
    <ligand>
        <name>substrate</name>
    </ligand>
</feature>
<dbReference type="CDD" id="cd06131">
    <property type="entry name" value="DNA_pol_III_epsilon_Ecoli_like"/>
    <property type="match status" value="1"/>
</dbReference>
<dbReference type="NCBIfam" id="NF004316">
    <property type="entry name" value="PRK05711.1"/>
    <property type="match status" value="1"/>
</dbReference>
<feature type="binding site" evidence="16">
    <location>
        <position position="52"/>
    </location>
    <ligand>
        <name>substrate</name>
    </ligand>
</feature>
<evidence type="ECO:0000256" key="5">
    <source>
        <dbReference type="ARBA" id="ARBA00022695"/>
    </source>
</evidence>
<feature type="binding site" evidence="16">
    <location>
        <position position="7"/>
    </location>
    <ligand>
        <name>substrate</name>
    </ligand>
</feature>
<keyword evidence="21" id="KW-1185">Reference proteome</keyword>
<evidence type="ECO:0000256" key="3">
    <source>
        <dbReference type="ARBA" id="ARBA00020352"/>
    </source>
</evidence>
<feature type="active site" description="Proton acceptor" evidence="15">
    <location>
        <position position="153"/>
    </location>
</feature>
<evidence type="ECO:0000256" key="2">
    <source>
        <dbReference type="ARBA" id="ARBA00012417"/>
    </source>
</evidence>
<keyword evidence="13 17" id="KW-0464">Manganese</keyword>
<evidence type="ECO:0000256" key="15">
    <source>
        <dbReference type="PIRSR" id="PIRSR606309-1"/>
    </source>
</evidence>
<dbReference type="PANTHER" id="PTHR30231:SF41">
    <property type="entry name" value="DNA POLYMERASE III SUBUNIT EPSILON"/>
    <property type="match status" value="1"/>
</dbReference>
<dbReference type="Gene3D" id="3.30.420.10">
    <property type="entry name" value="Ribonuclease H-like superfamily/Ribonuclease H"/>
    <property type="match status" value="1"/>
</dbReference>
<dbReference type="NCBIfam" id="TIGR00573">
    <property type="entry name" value="dnaq"/>
    <property type="match status" value="1"/>
</dbReference>
<dbReference type="RefSeq" id="WP_121441306.1">
    <property type="nucleotide sequence ID" value="NZ_RCDA01000001.1"/>
</dbReference>
<comment type="catalytic activity">
    <reaction evidence="14 18">
        <text>DNA(n) + a 2'-deoxyribonucleoside 5'-triphosphate = DNA(n+1) + diphosphate</text>
        <dbReference type="Rhea" id="RHEA:22508"/>
        <dbReference type="Rhea" id="RHEA-COMP:17339"/>
        <dbReference type="Rhea" id="RHEA-COMP:17340"/>
        <dbReference type="ChEBI" id="CHEBI:33019"/>
        <dbReference type="ChEBI" id="CHEBI:61560"/>
        <dbReference type="ChEBI" id="CHEBI:173112"/>
        <dbReference type="EC" id="2.7.7.7"/>
    </reaction>
</comment>
<dbReference type="InterPro" id="IPR036397">
    <property type="entry name" value="RNaseH_sf"/>
</dbReference>
<evidence type="ECO:0000313" key="20">
    <source>
        <dbReference type="EMBL" id="RLK50850.1"/>
    </source>
</evidence>
<dbReference type="OrthoDB" id="9804290at2"/>
<feature type="binding site" evidence="17">
    <location>
        <position position="7"/>
    </location>
    <ligand>
        <name>a divalent metal cation</name>
        <dbReference type="ChEBI" id="CHEBI:60240"/>
        <label>1</label>
        <note>catalytic</note>
    </ligand>
</feature>
<reference evidence="20 21" key="1">
    <citation type="submission" date="2018-10" db="EMBL/GenBank/DDBJ databases">
        <title>Genomic Encyclopedia of Type Strains, Phase IV (KMG-IV): sequencing the most valuable type-strain genomes for metagenomic binning, comparative biology and taxonomic classification.</title>
        <authorList>
            <person name="Goeker M."/>
        </authorList>
    </citation>
    <scope>NUCLEOTIDE SEQUENCE [LARGE SCALE GENOMIC DNA]</scope>
    <source>
        <strain evidence="20 21">DSM 12769</strain>
    </source>
</reference>